<evidence type="ECO:0000313" key="2">
    <source>
        <dbReference type="EMBL" id="AAB53651.1"/>
    </source>
</evidence>
<dbReference type="AlphaFoldDB" id="P87069"/>
<keyword evidence="1" id="KW-0812">Transmembrane</keyword>
<feature type="transmembrane region" description="Helical" evidence="1">
    <location>
        <begin position="36"/>
        <end position="53"/>
    </location>
</feature>
<proteinExistence type="evidence at transcript level"/>
<accession>P87069</accession>
<feature type="non-terminal residue" evidence="2">
    <location>
        <position position="1"/>
    </location>
</feature>
<keyword evidence="1" id="KW-1133">Transmembrane helix</keyword>
<name>P87069_LACBI</name>
<sequence>KLWSVVASSIWRGNRLILFVAANDPHLYHVARYRTLFFLIIACLFYVLAEAAAMCVRFILLFMFFTFFFHLPTLVELAYHLDNRIHRNGRKLQGSLSKLQPKLVRFVCMVASAPHRAQTMTCSTQVLFQFQNFNLLLHFSSLELQNCHVLVVDVLLLALLADTALTCLTKA</sequence>
<keyword evidence="1" id="KW-0472">Membrane</keyword>
<evidence type="ECO:0000256" key="1">
    <source>
        <dbReference type="SAM" id="Phobius"/>
    </source>
</evidence>
<feature type="transmembrane region" description="Helical" evidence="1">
    <location>
        <begin position="59"/>
        <end position="81"/>
    </location>
</feature>
<protein>
    <submittedName>
        <fullName evidence="2">Symbiosis-related protein</fullName>
    </submittedName>
</protein>
<organism evidence="2">
    <name type="scientific">Laccaria bicolor</name>
    <name type="common">Bicoloured deceiver</name>
    <name type="synonym">Laccaria laccata var. bicolor</name>
    <dbReference type="NCBI Taxonomy" id="29883"/>
    <lineage>
        <taxon>Eukaryota</taxon>
        <taxon>Fungi</taxon>
        <taxon>Dikarya</taxon>
        <taxon>Basidiomycota</taxon>
        <taxon>Agaricomycotina</taxon>
        <taxon>Agaricomycetes</taxon>
        <taxon>Agaricomycetidae</taxon>
        <taxon>Agaricales</taxon>
        <taxon>Agaricineae</taxon>
        <taxon>Hydnangiaceae</taxon>
        <taxon>Laccaria</taxon>
    </lineage>
</organism>
<feature type="non-terminal residue" evidence="2">
    <location>
        <position position="171"/>
    </location>
</feature>
<reference evidence="2" key="1">
    <citation type="submission" date="1997-03" db="EMBL/GenBank/DDBJ databases">
        <authorList>
            <person name="Kim S.J."/>
            <person name="Hiremath S.T."/>
            <person name="Podila G.K."/>
        </authorList>
    </citation>
    <scope>NUCLEOTIDE SEQUENCE</scope>
    <source>
        <strain evidence="2">DR170</strain>
    </source>
</reference>
<dbReference type="EMBL" id="U93507">
    <property type="protein sequence ID" value="AAB53651.1"/>
    <property type="molecule type" value="mRNA"/>
</dbReference>